<feature type="compositionally biased region" description="Polar residues" evidence="1">
    <location>
        <begin position="16"/>
        <end position="33"/>
    </location>
</feature>
<dbReference type="EMBL" id="JAWWNJ010000004">
    <property type="protein sequence ID" value="KAK7057266.1"/>
    <property type="molecule type" value="Genomic_DNA"/>
</dbReference>
<evidence type="ECO:0000256" key="2">
    <source>
        <dbReference type="SAM" id="Phobius"/>
    </source>
</evidence>
<feature type="compositionally biased region" description="Polar residues" evidence="1">
    <location>
        <begin position="269"/>
        <end position="284"/>
    </location>
</feature>
<keyword evidence="2" id="KW-0472">Membrane</keyword>
<feature type="region of interest" description="Disordered" evidence="1">
    <location>
        <begin position="1"/>
        <end position="43"/>
    </location>
</feature>
<feature type="region of interest" description="Disordered" evidence="1">
    <location>
        <begin position="265"/>
        <end position="299"/>
    </location>
</feature>
<evidence type="ECO:0000256" key="1">
    <source>
        <dbReference type="SAM" id="MobiDB-lite"/>
    </source>
</evidence>
<comment type="caution">
    <text evidence="3">The sequence shown here is derived from an EMBL/GenBank/DDBJ whole genome shotgun (WGS) entry which is preliminary data.</text>
</comment>
<keyword evidence="4" id="KW-1185">Reference proteome</keyword>
<sequence>MPPGHHLKTMAVLRRAQSSTSGAGNSPASSTSDPVDASDSLDSEDTVTTFDYDSIPSTTINLRASQVTVQPSSTASTGHSIPRVRMSDREFVFIIIVVLFGMAALLLAVVAAHLLWRRCCGRRETSQAISKPQDHDGDRSGSIEEYSAREHKTGFPLLEYQLNPPSPLSLHPAPSMLDMNFSLPYLADTESNIRTPSMELTAVLEQFERRLLQEETDIALALDIAFGHESHHHAPFFLGSKEDVTTMLSLQAGLESVGKRAGAIRNRTRQGSDASASSQSTTVTIEGFTSHSSSDSSLTSMASTTLSYIEESSEEVEEEIYEVKRAQTHSMEIQRGKLISWAPAGLRLMVTGPSSATLETSASSSVSVDLDEFPLPP</sequence>
<proteinExistence type="predicted"/>
<keyword evidence="2" id="KW-1133">Transmembrane helix</keyword>
<keyword evidence="2" id="KW-0812">Transmembrane</keyword>
<feature type="transmembrane region" description="Helical" evidence="2">
    <location>
        <begin position="91"/>
        <end position="116"/>
    </location>
</feature>
<feature type="compositionally biased region" description="Low complexity" evidence="1">
    <location>
        <begin position="289"/>
        <end position="299"/>
    </location>
</feature>
<name>A0AAW0DYP8_9AGAR</name>
<reference evidence="3 4" key="1">
    <citation type="journal article" date="2024" name="J Genomics">
        <title>Draft genome sequencing and assembly of Favolaschia claudopus CIRM-BRFM 2984 isolated from oak limbs.</title>
        <authorList>
            <person name="Navarro D."/>
            <person name="Drula E."/>
            <person name="Chaduli D."/>
            <person name="Cazenave R."/>
            <person name="Ahrendt S."/>
            <person name="Wang J."/>
            <person name="Lipzen A."/>
            <person name="Daum C."/>
            <person name="Barry K."/>
            <person name="Grigoriev I.V."/>
            <person name="Favel A."/>
            <person name="Rosso M.N."/>
            <person name="Martin F."/>
        </authorList>
    </citation>
    <scope>NUCLEOTIDE SEQUENCE [LARGE SCALE GENOMIC DNA]</scope>
    <source>
        <strain evidence="3 4">CIRM-BRFM 2984</strain>
    </source>
</reference>
<evidence type="ECO:0000313" key="3">
    <source>
        <dbReference type="EMBL" id="KAK7057266.1"/>
    </source>
</evidence>
<dbReference type="AlphaFoldDB" id="A0AAW0DYP8"/>
<accession>A0AAW0DYP8</accession>
<gene>
    <name evidence="3" type="ORF">R3P38DRAFT_3544987</name>
</gene>
<protein>
    <submittedName>
        <fullName evidence="3">Uncharacterized protein</fullName>
    </submittedName>
</protein>
<dbReference type="Proteomes" id="UP001362999">
    <property type="component" value="Unassembled WGS sequence"/>
</dbReference>
<organism evidence="3 4">
    <name type="scientific">Favolaschia claudopus</name>
    <dbReference type="NCBI Taxonomy" id="2862362"/>
    <lineage>
        <taxon>Eukaryota</taxon>
        <taxon>Fungi</taxon>
        <taxon>Dikarya</taxon>
        <taxon>Basidiomycota</taxon>
        <taxon>Agaricomycotina</taxon>
        <taxon>Agaricomycetes</taxon>
        <taxon>Agaricomycetidae</taxon>
        <taxon>Agaricales</taxon>
        <taxon>Marasmiineae</taxon>
        <taxon>Mycenaceae</taxon>
        <taxon>Favolaschia</taxon>
    </lineage>
</organism>
<evidence type="ECO:0000313" key="4">
    <source>
        <dbReference type="Proteomes" id="UP001362999"/>
    </source>
</evidence>